<organism evidence="2 3">
    <name type="scientific">Halobacteriovorax marinus</name>
    <dbReference type="NCBI Taxonomy" id="97084"/>
    <lineage>
        <taxon>Bacteria</taxon>
        <taxon>Pseudomonadati</taxon>
        <taxon>Bdellovibrionota</taxon>
        <taxon>Bacteriovoracia</taxon>
        <taxon>Bacteriovoracales</taxon>
        <taxon>Halobacteriovoraceae</taxon>
        <taxon>Halobacteriovorax</taxon>
    </lineage>
</organism>
<gene>
    <name evidence="2" type="ORF">A9Q84_10310</name>
</gene>
<comment type="caution">
    <text evidence="2">The sequence shown here is derived from an EMBL/GenBank/DDBJ whole genome shotgun (WGS) entry which is preliminary data.</text>
</comment>
<evidence type="ECO:0000259" key="1">
    <source>
        <dbReference type="Pfam" id="PF14086"/>
    </source>
</evidence>
<accession>A0A1Y5F7K9</accession>
<name>A0A1Y5F7K9_9BACT</name>
<evidence type="ECO:0000313" key="3">
    <source>
        <dbReference type="Proteomes" id="UP000196531"/>
    </source>
</evidence>
<proteinExistence type="predicted"/>
<dbReference type="EMBL" id="MAAO01000006">
    <property type="protein sequence ID" value="OUR96725.1"/>
    <property type="molecule type" value="Genomic_DNA"/>
</dbReference>
<feature type="domain" description="DUF4266" evidence="1">
    <location>
        <begin position="17"/>
        <end position="66"/>
    </location>
</feature>
<dbReference type="AlphaFoldDB" id="A0A1Y5F7K9"/>
<evidence type="ECO:0000313" key="2">
    <source>
        <dbReference type="EMBL" id="OUR96725.1"/>
    </source>
</evidence>
<dbReference type="Proteomes" id="UP000196531">
    <property type="component" value="Unassembled WGS sequence"/>
</dbReference>
<dbReference type="InterPro" id="IPR025362">
    <property type="entry name" value="DUF4266"/>
</dbReference>
<protein>
    <recommendedName>
        <fullName evidence="1">DUF4266 domain-containing protein</fullName>
    </recommendedName>
</protein>
<sequence length="66" mass="7152">MLKWIFLLLIFSSCANVKQIDRGRLSSKIMQLDPKPEEQAFLEEINSYREGAAGGSSSVGGGCGCN</sequence>
<reference evidence="3" key="1">
    <citation type="journal article" date="2017" name="Proc. Natl. Acad. Sci. U.S.A.">
        <title>Simulation of Deepwater Horizon oil plume reveals substrate specialization within a complex community of hydrocarbon-degraders.</title>
        <authorList>
            <person name="Hu P."/>
            <person name="Dubinsky E.A."/>
            <person name="Probst A.J."/>
            <person name="Wang J."/>
            <person name="Sieber C.M.K."/>
            <person name="Tom L.M."/>
            <person name="Gardinali P."/>
            <person name="Banfield J.F."/>
            <person name="Atlas R.M."/>
            <person name="Andersen G.L."/>
        </authorList>
    </citation>
    <scope>NUCLEOTIDE SEQUENCE [LARGE SCALE GENOMIC DNA]</scope>
</reference>
<dbReference type="Pfam" id="PF14086">
    <property type="entry name" value="DUF4266"/>
    <property type="match status" value="1"/>
</dbReference>